<protein>
    <recommendedName>
        <fullName evidence="2">Reverse transcriptase zinc-binding domain-containing protein</fullName>
    </recommendedName>
</protein>
<proteinExistence type="predicted"/>
<dbReference type="InterPro" id="IPR053720">
    <property type="entry name" value="Psm_Assembly_Chaperone"/>
</dbReference>
<dbReference type="PANTHER" id="PTHR31051">
    <property type="entry name" value="PROTEASOME ASSEMBLY CHAPERONE 3"/>
    <property type="match status" value="1"/>
</dbReference>
<reference evidence="3 4" key="1">
    <citation type="journal article" date="2005" name="PLoS Biol.">
        <title>The genomes of Oryza sativa: a history of duplications.</title>
        <authorList>
            <person name="Yu J."/>
            <person name="Wang J."/>
            <person name="Lin W."/>
            <person name="Li S."/>
            <person name="Li H."/>
            <person name="Zhou J."/>
            <person name="Ni P."/>
            <person name="Dong W."/>
            <person name="Hu S."/>
            <person name="Zeng C."/>
            <person name="Zhang J."/>
            <person name="Zhang Y."/>
            <person name="Li R."/>
            <person name="Xu Z."/>
            <person name="Li S."/>
            <person name="Li X."/>
            <person name="Zheng H."/>
            <person name="Cong L."/>
            <person name="Lin L."/>
            <person name="Yin J."/>
            <person name="Geng J."/>
            <person name="Li G."/>
            <person name="Shi J."/>
            <person name="Liu J."/>
            <person name="Lv H."/>
            <person name="Li J."/>
            <person name="Wang J."/>
            <person name="Deng Y."/>
            <person name="Ran L."/>
            <person name="Shi X."/>
            <person name="Wang X."/>
            <person name="Wu Q."/>
            <person name="Li C."/>
            <person name="Ren X."/>
            <person name="Wang J."/>
            <person name="Wang X."/>
            <person name="Li D."/>
            <person name="Liu D."/>
            <person name="Zhang X."/>
            <person name="Ji Z."/>
            <person name="Zhao W."/>
            <person name="Sun Y."/>
            <person name="Zhang Z."/>
            <person name="Bao J."/>
            <person name="Han Y."/>
            <person name="Dong L."/>
            <person name="Ji J."/>
            <person name="Chen P."/>
            <person name="Wu S."/>
            <person name="Liu J."/>
            <person name="Xiao Y."/>
            <person name="Bu D."/>
            <person name="Tan J."/>
            <person name="Yang L."/>
            <person name="Ye C."/>
            <person name="Zhang J."/>
            <person name="Xu J."/>
            <person name="Zhou Y."/>
            <person name="Yu Y."/>
            <person name="Zhang B."/>
            <person name="Zhuang S."/>
            <person name="Wei H."/>
            <person name="Liu B."/>
            <person name="Lei M."/>
            <person name="Yu H."/>
            <person name="Li Y."/>
            <person name="Xu H."/>
            <person name="Wei S."/>
            <person name="He X."/>
            <person name="Fang L."/>
            <person name="Zhang Z."/>
            <person name="Zhang Y."/>
            <person name="Huang X."/>
            <person name="Su Z."/>
            <person name="Tong W."/>
            <person name="Li J."/>
            <person name="Tong Z."/>
            <person name="Li S."/>
            <person name="Ye J."/>
            <person name="Wang L."/>
            <person name="Fang L."/>
            <person name="Lei T."/>
            <person name="Chen C."/>
            <person name="Chen H."/>
            <person name="Xu Z."/>
            <person name="Li H."/>
            <person name="Huang H."/>
            <person name="Zhang F."/>
            <person name="Xu H."/>
            <person name="Li N."/>
            <person name="Zhao C."/>
            <person name="Li S."/>
            <person name="Dong L."/>
            <person name="Huang Y."/>
            <person name="Li L."/>
            <person name="Xi Y."/>
            <person name="Qi Q."/>
            <person name="Li W."/>
            <person name="Zhang B."/>
            <person name="Hu W."/>
            <person name="Zhang Y."/>
            <person name="Tian X."/>
            <person name="Jiao Y."/>
            <person name="Liang X."/>
            <person name="Jin J."/>
            <person name="Gao L."/>
            <person name="Zheng W."/>
            <person name="Hao B."/>
            <person name="Liu S."/>
            <person name="Wang W."/>
            <person name="Yuan L."/>
            <person name="Cao M."/>
            <person name="McDermott J."/>
            <person name="Samudrala R."/>
            <person name="Wang J."/>
            <person name="Wong G.K."/>
            <person name="Yang H."/>
        </authorList>
    </citation>
    <scope>NUCLEOTIDE SEQUENCE [LARGE SCALE GENOMIC DNA]</scope>
    <source>
        <strain evidence="4">cv. 93-11</strain>
    </source>
</reference>
<gene>
    <name evidence="3" type="ORF">OsI_01753</name>
</gene>
<dbReference type="Gramene" id="BGIOSGA003438-TA">
    <property type="protein sequence ID" value="BGIOSGA003438-PA"/>
    <property type="gene ID" value="BGIOSGA003438"/>
</dbReference>
<dbReference type="Gene3D" id="3.30.230.90">
    <property type="match status" value="1"/>
</dbReference>
<dbReference type="EMBL" id="CM000126">
    <property type="protein sequence ID" value="EEC70571.1"/>
    <property type="molecule type" value="Genomic_DNA"/>
</dbReference>
<name>B8A7H1_ORYSI</name>
<feature type="region of interest" description="Disordered" evidence="1">
    <location>
        <begin position="1"/>
        <end position="21"/>
    </location>
</feature>
<dbReference type="Pfam" id="PF10178">
    <property type="entry name" value="PAC3"/>
    <property type="match status" value="1"/>
</dbReference>
<dbReference type="AlphaFoldDB" id="B8A7H1"/>
<dbReference type="Pfam" id="PF13966">
    <property type="entry name" value="zf-RVT"/>
    <property type="match status" value="1"/>
</dbReference>
<accession>B8A7H1</accession>
<evidence type="ECO:0000259" key="2">
    <source>
        <dbReference type="Pfam" id="PF13966"/>
    </source>
</evidence>
<evidence type="ECO:0000256" key="1">
    <source>
        <dbReference type="SAM" id="MobiDB-lite"/>
    </source>
</evidence>
<dbReference type="InterPro" id="IPR018788">
    <property type="entry name" value="Proteasome_assmbl_chp_3"/>
</dbReference>
<feature type="domain" description="Reverse transcriptase zinc-binding" evidence="2">
    <location>
        <begin position="215"/>
        <end position="297"/>
    </location>
</feature>
<organism evidence="3 4">
    <name type="scientific">Oryza sativa subsp. indica</name>
    <name type="common">Rice</name>
    <dbReference type="NCBI Taxonomy" id="39946"/>
    <lineage>
        <taxon>Eukaryota</taxon>
        <taxon>Viridiplantae</taxon>
        <taxon>Streptophyta</taxon>
        <taxon>Embryophyta</taxon>
        <taxon>Tracheophyta</taxon>
        <taxon>Spermatophyta</taxon>
        <taxon>Magnoliopsida</taxon>
        <taxon>Liliopsida</taxon>
        <taxon>Poales</taxon>
        <taxon>Poaceae</taxon>
        <taxon>BOP clade</taxon>
        <taxon>Oryzoideae</taxon>
        <taxon>Oryzeae</taxon>
        <taxon>Oryzinae</taxon>
        <taxon>Oryza</taxon>
        <taxon>Oryza sativa</taxon>
    </lineage>
</organism>
<dbReference type="HOGENOM" id="CLU_699042_0_0_1"/>
<sequence>MEDFFPAPRDALVDPDTPGGSGLSFPVPAELKSKRWRLVIPGGGGGSSFLVAVVASIQTAMALKSPIHEVVARLRFHLYSLEGNKTDIVISKYEGSFMVMVTQIGCMGTILAASISDQAFLLINRKDESVFSDPTYNVLFGKRDEPLLLACARQLIEHIRRRRCLGRFQGPSALLWHHDCSQELSQLTLALQDVSLSEEEDLRLSPLSQQGDLTTRGIYHTLLPPSETDPVHNFIWKNASPPKFKFFAWLLSKDRLPTAKNLFTKIILQSPQCAICQTGEETSNHLFFMCPFATAFWTTIRVPPNVTEVSNIHLLARPPNIPSKHFKTFYLLSFWGLWNRRHDVVFRDFQPSVQRLILRCKEESLLWAERLKIKDRLEANVWCNIFSNSLSSLHP</sequence>
<keyword evidence="4" id="KW-1185">Reference proteome</keyword>
<dbReference type="STRING" id="39946.B8A7H1"/>
<dbReference type="InterPro" id="IPR026960">
    <property type="entry name" value="RVT-Znf"/>
</dbReference>
<dbReference type="Proteomes" id="UP000007015">
    <property type="component" value="Chromosome 1"/>
</dbReference>
<evidence type="ECO:0000313" key="3">
    <source>
        <dbReference type="EMBL" id="EEC70571.1"/>
    </source>
</evidence>
<dbReference type="PANTHER" id="PTHR31051:SF1">
    <property type="entry name" value="PROTEASOME ASSEMBLY CHAPERONE 3"/>
    <property type="match status" value="1"/>
</dbReference>
<dbReference type="GO" id="GO:0043248">
    <property type="term" value="P:proteasome assembly"/>
    <property type="evidence" value="ECO:0007669"/>
    <property type="project" value="InterPro"/>
</dbReference>
<evidence type="ECO:0000313" key="4">
    <source>
        <dbReference type="Proteomes" id="UP000007015"/>
    </source>
</evidence>